<comment type="caution">
    <text evidence="1">The sequence shown here is derived from an EMBL/GenBank/DDBJ whole genome shotgun (WGS) entry which is preliminary data.</text>
</comment>
<dbReference type="Proteomes" id="UP000471501">
    <property type="component" value="Unassembled WGS sequence"/>
</dbReference>
<dbReference type="InterPro" id="IPR034660">
    <property type="entry name" value="DinB/YfiT-like"/>
</dbReference>
<dbReference type="InterPro" id="IPR011463">
    <property type="entry name" value="DUF1569"/>
</dbReference>
<organism evidence="1 2">
    <name type="scientific">Flavobacterium hydrocarbonoxydans</name>
    <dbReference type="NCBI Taxonomy" id="2683249"/>
    <lineage>
        <taxon>Bacteria</taxon>
        <taxon>Pseudomonadati</taxon>
        <taxon>Bacteroidota</taxon>
        <taxon>Flavobacteriia</taxon>
        <taxon>Flavobacteriales</taxon>
        <taxon>Flavobacteriaceae</taxon>
        <taxon>Flavobacterium</taxon>
    </lineage>
</organism>
<dbReference type="Pfam" id="PF07606">
    <property type="entry name" value="DUF1569"/>
    <property type="match status" value="1"/>
</dbReference>
<dbReference type="RefSeq" id="WP_160375291.1">
    <property type="nucleotide sequence ID" value="NZ_WSTB01000007.1"/>
</dbReference>
<evidence type="ECO:0000313" key="2">
    <source>
        <dbReference type="Proteomes" id="UP000471501"/>
    </source>
</evidence>
<dbReference type="Gene3D" id="1.20.120.450">
    <property type="entry name" value="dinb family like domain"/>
    <property type="match status" value="1"/>
</dbReference>
<dbReference type="AlphaFoldDB" id="A0A6I4NWD0"/>
<protein>
    <submittedName>
        <fullName evidence="1">DUF1569 domain-containing protein</fullName>
    </submittedName>
</protein>
<sequence>MDSIFDKNGTDKMIARINILHEDSQPLWGTMSVDQMLKHCSLAIKTSQGKLELKMNYLMKILGKTLKHKIIYNGDFQKGGPTAKELLITRHYVFSKAKSELIRYITVFADQGRDAIPEMNHPFFGDLTYEEWDLLIWKHLDYHLKQFGV</sequence>
<reference evidence="1 2" key="1">
    <citation type="submission" date="2019-12" db="EMBL/GenBank/DDBJ databases">
        <authorList>
            <person name="Kim Y.S."/>
        </authorList>
    </citation>
    <scope>NUCLEOTIDE SEQUENCE [LARGE SCALE GENOMIC DNA]</scope>
    <source>
        <strain evidence="1 2">GA093</strain>
    </source>
</reference>
<evidence type="ECO:0000313" key="1">
    <source>
        <dbReference type="EMBL" id="MWB95367.1"/>
    </source>
</evidence>
<gene>
    <name evidence="1" type="ORF">GON26_13440</name>
</gene>
<proteinExistence type="predicted"/>
<accession>A0A6I4NWD0</accession>
<keyword evidence="2" id="KW-1185">Reference proteome</keyword>
<name>A0A6I4NWD0_9FLAO</name>
<dbReference type="EMBL" id="WSTB01000007">
    <property type="protein sequence ID" value="MWB95367.1"/>
    <property type="molecule type" value="Genomic_DNA"/>
</dbReference>